<name>A0A8H5BV85_9AGAR</name>
<feature type="region of interest" description="Disordered" evidence="1">
    <location>
        <begin position="133"/>
        <end position="152"/>
    </location>
</feature>
<proteinExistence type="predicted"/>
<feature type="compositionally biased region" description="Polar residues" evidence="1">
    <location>
        <begin position="139"/>
        <end position="152"/>
    </location>
</feature>
<dbReference type="AlphaFoldDB" id="A0A8H5BV85"/>
<protein>
    <submittedName>
        <fullName evidence="2">Uncharacterized protein</fullName>
    </submittedName>
</protein>
<accession>A0A8H5BV85</accession>
<evidence type="ECO:0000256" key="1">
    <source>
        <dbReference type="SAM" id="MobiDB-lite"/>
    </source>
</evidence>
<comment type="caution">
    <text evidence="2">The sequence shown here is derived from an EMBL/GenBank/DDBJ whole genome shotgun (WGS) entry which is preliminary data.</text>
</comment>
<reference evidence="2 3" key="1">
    <citation type="journal article" date="2020" name="ISME J.">
        <title>Uncovering the hidden diversity of litter-decomposition mechanisms in mushroom-forming fungi.</title>
        <authorList>
            <person name="Floudas D."/>
            <person name="Bentzer J."/>
            <person name="Ahren D."/>
            <person name="Johansson T."/>
            <person name="Persson P."/>
            <person name="Tunlid A."/>
        </authorList>
    </citation>
    <scope>NUCLEOTIDE SEQUENCE [LARGE SCALE GENOMIC DNA]</scope>
    <source>
        <strain evidence="2 3">CBS 101986</strain>
    </source>
</reference>
<gene>
    <name evidence="2" type="ORF">D9619_009462</name>
</gene>
<dbReference type="EMBL" id="JAACJJ010000002">
    <property type="protein sequence ID" value="KAF5329626.1"/>
    <property type="molecule type" value="Genomic_DNA"/>
</dbReference>
<dbReference type="Proteomes" id="UP000567179">
    <property type="component" value="Unassembled WGS sequence"/>
</dbReference>
<keyword evidence="3" id="KW-1185">Reference proteome</keyword>
<evidence type="ECO:0000313" key="3">
    <source>
        <dbReference type="Proteomes" id="UP000567179"/>
    </source>
</evidence>
<evidence type="ECO:0000313" key="2">
    <source>
        <dbReference type="EMBL" id="KAF5329626.1"/>
    </source>
</evidence>
<organism evidence="2 3">
    <name type="scientific">Psilocybe cf. subviscida</name>
    <dbReference type="NCBI Taxonomy" id="2480587"/>
    <lineage>
        <taxon>Eukaryota</taxon>
        <taxon>Fungi</taxon>
        <taxon>Dikarya</taxon>
        <taxon>Basidiomycota</taxon>
        <taxon>Agaricomycotina</taxon>
        <taxon>Agaricomycetes</taxon>
        <taxon>Agaricomycetidae</taxon>
        <taxon>Agaricales</taxon>
        <taxon>Agaricineae</taxon>
        <taxon>Strophariaceae</taxon>
        <taxon>Psilocybe</taxon>
    </lineage>
</organism>
<sequence length="152" mass="15544">MKCERTGGTGCIRGPIDDKGHEVQTRFGTLLVCGYSPARSPNSMVESGETMRYFTTLLKCITLALSIFSSPSVTLGSPNPNPIQSVATPGGTAVLHGPCMGLGFLNGPLFDKLNGLFGPPVGASTGASGSSSYVPAAAGSSTPTISRTKLSF</sequence>